<dbReference type="AlphaFoldDB" id="A0A9P9WC89"/>
<feature type="compositionally biased region" description="Polar residues" evidence="1">
    <location>
        <begin position="697"/>
        <end position="706"/>
    </location>
</feature>
<keyword evidence="3" id="KW-1185">Reference proteome</keyword>
<feature type="compositionally biased region" description="Polar residues" evidence="1">
    <location>
        <begin position="466"/>
        <end position="475"/>
    </location>
</feature>
<feature type="compositionally biased region" description="Polar residues" evidence="1">
    <location>
        <begin position="523"/>
        <end position="553"/>
    </location>
</feature>
<proteinExistence type="predicted"/>
<feature type="region of interest" description="Disordered" evidence="1">
    <location>
        <begin position="572"/>
        <end position="706"/>
    </location>
</feature>
<feature type="compositionally biased region" description="Basic residues" evidence="1">
    <location>
        <begin position="476"/>
        <end position="491"/>
    </location>
</feature>
<accession>A0A9P9WC89</accession>
<feature type="region of interest" description="Disordered" evidence="1">
    <location>
        <begin position="464"/>
        <end position="557"/>
    </location>
</feature>
<comment type="caution">
    <text evidence="2">The sequence shown here is derived from an EMBL/GenBank/DDBJ whole genome shotgun (WGS) entry which is preliminary data.</text>
</comment>
<protein>
    <submittedName>
        <fullName evidence="2">Uncharacterized protein</fullName>
    </submittedName>
</protein>
<feature type="compositionally biased region" description="Polar residues" evidence="1">
    <location>
        <begin position="590"/>
        <end position="606"/>
    </location>
</feature>
<feature type="compositionally biased region" description="Basic and acidic residues" evidence="1">
    <location>
        <begin position="22"/>
        <end position="45"/>
    </location>
</feature>
<reference evidence="2" key="1">
    <citation type="submission" date="2021-03" db="EMBL/GenBank/DDBJ databases">
        <title>Revisited historic fungal species revealed as producer of novel bioactive compounds through whole genome sequencing and comparative genomics.</title>
        <authorList>
            <person name="Vignolle G.A."/>
            <person name="Hochenegger N."/>
            <person name="Mach R.L."/>
            <person name="Mach-Aigner A.R."/>
            <person name="Javad Rahimi M."/>
            <person name="Salim K.A."/>
            <person name="Chan C.M."/>
            <person name="Lim L.B.L."/>
            <person name="Cai F."/>
            <person name="Druzhinina I.S."/>
            <person name="U'Ren J.M."/>
            <person name="Derntl C."/>
        </authorList>
    </citation>
    <scope>NUCLEOTIDE SEQUENCE</scope>
    <source>
        <strain evidence="2">TUCIM 5799</strain>
    </source>
</reference>
<gene>
    <name evidence="2" type="ORF">JX265_011702</name>
</gene>
<feature type="region of interest" description="Disordered" evidence="1">
    <location>
        <begin position="1"/>
        <end position="49"/>
    </location>
</feature>
<dbReference type="EMBL" id="JAFIMR010000044">
    <property type="protein sequence ID" value="KAI1856455.1"/>
    <property type="molecule type" value="Genomic_DNA"/>
</dbReference>
<feature type="compositionally biased region" description="Basic and acidic residues" evidence="1">
    <location>
        <begin position="608"/>
        <end position="624"/>
    </location>
</feature>
<feature type="compositionally biased region" description="Basic and acidic residues" evidence="1">
    <location>
        <begin position="509"/>
        <end position="522"/>
    </location>
</feature>
<evidence type="ECO:0000256" key="1">
    <source>
        <dbReference type="SAM" id="MobiDB-lite"/>
    </source>
</evidence>
<dbReference type="Proteomes" id="UP000829685">
    <property type="component" value="Unassembled WGS sequence"/>
</dbReference>
<organism evidence="2 3">
    <name type="scientific">Neoarthrinium moseri</name>
    <dbReference type="NCBI Taxonomy" id="1658444"/>
    <lineage>
        <taxon>Eukaryota</taxon>
        <taxon>Fungi</taxon>
        <taxon>Dikarya</taxon>
        <taxon>Ascomycota</taxon>
        <taxon>Pezizomycotina</taxon>
        <taxon>Sordariomycetes</taxon>
        <taxon>Xylariomycetidae</taxon>
        <taxon>Amphisphaeriales</taxon>
        <taxon>Apiosporaceae</taxon>
        <taxon>Neoarthrinium</taxon>
    </lineage>
</organism>
<feature type="compositionally biased region" description="Basic and acidic residues" evidence="1">
    <location>
        <begin position="492"/>
        <end position="501"/>
    </location>
</feature>
<feature type="compositionally biased region" description="Basic residues" evidence="1">
    <location>
        <begin position="576"/>
        <end position="587"/>
    </location>
</feature>
<name>A0A9P9WC89_9PEZI</name>
<evidence type="ECO:0000313" key="2">
    <source>
        <dbReference type="EMBL" id="KAI1856455.1"/>
    </source>
</evidence>
<sequence length="706" mass="78773">MKTGSRAKSLPPLQSRNGAHHHAMESEREQQCTQERGRSRMRNDLMKCPTPPWDRRVDVTFHEEAAIIRSVRGAESLESAREEIVVGRVARVTTTNHGDLESDTYKAIISILNYNKKRQNAINDSYSKVCARLRLTRGRTYTAGESCMLLKLPVGARLIIWGYVMHDDPSLEPKPIRMQAFNPFFKDVWHIAGFENTKELFWSSRGALSSCFSIRMDLLAYVLTTHRFHFVFSPHVKERLCAEMFHWIDQYSHLMRHITIELDLSKLGFGPSSSAAHLVPGNLNVTASVARFTEIQVAHRSMSLANLVLLARRYHGTRAAETEDHGRSKLRQYCPPDGDYGAVFPIVRLSGQIETLRIVGFNASTASCILASLFPNVNCQDPDELSRHAHRADISCVWPFIPGQSTVHRYMQTDVNVRAQYGNPSGLAYIPSSAQRASVARKQFIRLREMLEAYDLRKQSAKGFSGMTTEHPTQKVTRRRTVKIGRFGRKKSQNEGSDRTKNHPGGSSTERKPSNDMEEQRRTSMNKAATTPASLSKNIAPNADHASQSTARGSWSKPLNLASAGSLGSLESLGSIRRRSRPGSRHKLQSEATRGSVPSTSRSSNIAHRVDSRPGYDEGVKQDNRQSVYSLQGGPARNAGQGWAAEQAESLGSGETPRSQTPRTMGKTRSLTDLIRRTPRSSACASFKSPRTHGSPERTTNAVHFQ</sequence>
<evidence type="ECO:0000313" key="3">
    <source>
        <dbReference type="Proteomes" id="UP000829685"/>
    </source>
</evidence>
<feature type="compositionally biased region" description="Polar residues" evidence="1">
    <location>
        <begin position="656"/>
        <end position="671"/>
    </location>
</feature>